<dbReference type="OrthoDB" id="285651at2"/>
<evidence type="ECO:0000256" key="1">
    <source>
        <dbReference type="SAM" id="Phobius"/>
    </source>
</evidence>
<evidence type="ECO:0000313" key="4">
    <source>
        <dbReference type="Proteomes" id="UP000001887"/>
    </source>
</evidence>
<dbReference type="InterPro" id="IPR045584">
    <property type="entry name" value="Pilin-like"/>
</dbReference>
<keyword evidence="1" id="KW-0812">Transmembrane</keyword>
<keyword evidence="1" id="KW-1133">Transmembrane helix</keyword>
<sequence>MADNPYEAPEHYAQKPAKPVMTAGAIVVNVLVIVGIAGMLVALLLPATRGAGEAARRMACSNNLKMIGIGLLNYHDTYGEFPPAYTVDDQGKPLHSWRTLILPFIEQNKLYESIDLTKPWDDPVNKLAMETQLRVFQCPSSSLKGNLTSYLAVVTSQSALRPVESKSIVEMPDGTVFTLLVMEFSLDKAVPWGSPEDANEAMVLNFGSAPLIPHNSVAHALLADGSIRAIPKATSVSTLSALITIDGNEALDYDSF</sequence>
<feature type="domain" description="DUF1559" evidence="2">
    <location>
        <begin position="53"/>
        <end position="142"/>
    </location>
</feature>
<dbReference type="PANTHER" id="PTHR30093:SF2">
    <property type="entry name" value="TYPE II SECRETION SYSTEM PROTEIN H"/>
    <property type="match status" value="1"/>
</dbReference>
<dbReference type="PANTHER" id="PTHR30093">
    <property type="entry name" value="GENERAL SECRETION PATHWAY PROTEIN G"/>
    <property type="match status" value="1"/>
</dbReference>
<proteinExistence type="predicted"/>
<evidence type="ECO:0000259" key="2">
    <source>
        <dbReference type="Pfam" id="PF07596"/>
    </source>
</evidence>
<organism evidence="3 4">
    <name type="scientific">Pirellula staleyi (strain ATCC 27377 / DSM 6068 / ICPB 4128)</name>
    <name type="common">Pirella staleyi</name>
    <dbReference type="NCBI Taxonomy" id="530564"/>
    <lineage>
        <taxon>Bacteria</taxon>
        <taxon>Pseudomonadati</taxon>
        <taxon>Planctomycetota</taxon>
        <taxon>Planctomycetia</taxon>
        <taxon>Pirellulales</taxon>
        <taxon>Pirellulaceae</taxon>
        <taxon>Pirellula</taxon>
    </lineage>
</organism>
<gene>
    <name evidence="3" type="ordered locus">Psta_0229</name>
</gene>
<dbReference type="EMBL" id="CP001848">
    <property type="protein sequence ID" value="ADB14925.1"/>
    <property type="molecule type" value="Genomic_DNA"/>
</dbReference>
<dbReference type="SUPFAM" id="SSF54523">
    <property type="entry name" value="Pili subunits"/>
    <property type="match status" value="1"/>
</dbReference>
<accession>D2R1E0</accession>
<dbReference type="Proteomes" id="UP000001887">
    <property type="component" value="Chromosome"/>
</dbReference>
<dbReference type="Pfam" id="PF07596">
    <property type="entry name" value="SBP_bac_10"/>
    <property type="match status" value="1"/>
</dbReference>
<reference evidence="3 4" key="1">
    <citation type="journal article" date="2009" name="Stand. Genomic Sci.">
        <title>Complete genome sequence of Pirellula staleyi type strain (ATCC 27377).</title>
        <authorList>
            <person name="Clum A."/>
            <person name="Tindall B.J."/>
            <person name="Sikorski J."/>
            <person name="Ivanova N."/>
            <person name="Mavrommatis K."/>
            <person name="Lucas S."/>
            <person name="Glavina del Rio T."/>
            <person name="Nolan M."/>
            <person name="Chen F."/>
            <person name="Tice H."/>
            <person name="Pitluck S."/>
            <person name="Cheng J.F."/>
            <person name="Chertkov O."/>
            <person name="Brettin T."/>
            <person name="Han C."/>
            <person name="Detter J.C."/>
            <person name="Kuske C."/>
            <person name="Bruce D."/>
            <person name="Goodwin L."/>
            <person name="Ovchinikova G."/>
            <person name="Pati A."/>
            <person name="Mikhailova N."/>
            <person name="Chen A."/>
            <person name="Palaniappan K."/>
            <person name="Land M."/>
            <person name="Hauser L."/>
            <person name="Chang Y.J."/>
            <person name="Jeffries C.D."/>
            <person name="Chain P."/>
            <person name="Rohde M."/>
            <person name="Goker M."/>
            <person name="Bristow J."/>
            <person name="Eisen J.A."/>
            <person name="Markowitz V."/>
            <person name="Hugenholtz P."/>
            <person name="Kyrpides N.C."/>
            <person name="Klenk H.P."/>
            <person name="Lapidus A."/>
        </authorList>
    </citation>
    <scope>NUCLEOTIDE SEQUENCE [LARGE SCALE GENOMIC DNA]</scope>
    <source>
        <strain evidence="4">ATCC 27377 / DSM 6068 / ICPB 4128</strain>
    </source>
</reference>
<dbReference type="eggNOG" id="COG2165">
    <property type="taxonomic scope" value="Bacteria"/>
</dbReference>
<feature type="transmembrane region" description="Helical" evidence="1">
    <location>
        <begin position="20"/>
        <end position="47"/>
    </location>
</feature>
<dbReference type="InterPro" id="IPR011453">
    <property type="entry name" value="DUF1559"/>
</dbReference>
<name>D2R1E0_PIRSD</name>
<evidence type="ECO:0000313" key="3">
    <source>
        <dbReference type="EMBL" id="ADB14925.1"/>
    </source>
</evidence>
<dbReference type="AlphaFoldDB" id="D2R1E0"/>
<protein>
    <recommendedName>
        <fullName evidence="2">DUF1559 domain-containing protein</fullName>
    </recommendedName>
</protein>
<keyword evidence="4" id="KW-1185">Reference proteome</keyword>
<keyword evidence="1" id="KW-0472">Membrane</keyword>
<dbReference type="KEGG" id="psl:Psta_0229"/>
<dbReference type="HOGENOM" id="CLU_041661_0_1_0"/>